<evidence type="ECO:0000313" key="2">
    <source>
        <dbReference type="Proteomes" id="UP000620262"/>
    </source>
</evidence>
<keyword evidence="2" id="KW-1185">Reference proteome</keyword>
<dbReference type="PANTHER" id="PTHR15394:SF3">
    <property type="entry name" value="SERINE HYDROLASE RBBP9"/>
    <property type="match status" value="1"/>
</dbReference>
<dbReference type="Pfam" id="PF06821">
    <property type="entry name" value="Ser_hydrolase"/>
    <property type="match status" value="1"/>
</dbReference>
<dbReference type="SUPFAM" id="SSF53474">
    <property type="entry name" value="alpha/beta-Hydrolases"/>
    <property type="match status" value="1"/>
</dbReference>
<dbReference type="GO" id="GO:0016787">
    <property type="term" value="F:hydrolase activity"/>
    <property type="evidence" value="ECO:0007669"/>
    <property type="project" value="UniProtKB-KW"/>
</dbReference>
<keyword evidence="1" id="KW-0378">Hydrolase</keyword>
<dbReference type="Gene3D" id="3.40.50.1820">
    <property type="entry name" value="alpha/beta hydrolase"/>
    <property type="match status" value="1"/>
</dbReference>
<dbReference type="InterPro" id="IPR029058">
    <property type="entry name" value="AB_hydrolase_fold"/>
</dbReference>
<dbReference type="InterPro" id="IPR010662">
    <property type="entry name" value="RBBP9/YdeN"/>
</dbReference>
<evidence type="ECO:0000313" key="1">
    <source>
        <dbReference type="EMBL" id="MBE1506985.1"/>
    </source>
</evidence>
<name>A0ABR9IUV9_RHIVS</name>
<reference evidence="1 2" key="1">
    <citation type="submission" date="2020-10" db="EMBL/GenBank/DDBJ databases">
        <title>Sequencing the genomes of 1000 actinobacteria strains.</title>
        <authorList>
            <person name="Klenk H.-P."/>
        </authorList>
    </citation>
    <scope>NUCLEOTIDE SEQUENCE [LARGE SCALE GENOMIC DNA]</scope>
    <source>
        <strain evidence="1 2">DSM 7307</strain>
    </source>
</reference>
<dbReference type="Proteomes" id="UP000620262">
    <property type="component" value="Unassembled WGS sequence"/>
</dbReference>
<dbReference type="EMBL" id="JADBEC010000001">
    <property type="protein sequence ID" value="MBE1506985.1"/>
    <property type="molecule type" value="Genomic_DNA"/>
</dbReference>
<comment type="caution">
    <text evidence="1">The sequence shown here is derived from an EMBL/GenBank/DDBJ whole genome shotgun (WGS) entry which is preliminary data.</text>
</comment>
<protein>
    <submittedName>
        <fullName evidence="1">Alpha/beta hydrolase family esterase</fullName>
    </submittedName>
</protein>
<gene>
    <name evidence="1" type="ORF">H4W29_004166</name>
</gene>
<dbReference type="RefSeq" id="WP_192730608.1">
    <property type="nucleotide sequence ID" value="NZ_BAAAVL010000015.1"/>
</dbReference>
<dbReference type="PANTHER" id="PTHR15394">
    <property type="entry name" value="SERINE HYDROLASE RBBP9"/>
    <property type="match status" value="1"/>
</dbReference>
<accession>A0ABR9IUV9</accession>
<proteinExistence type="predicted"/>
<sequence length="184" mass="20136">MPTQILFIQGAGETTHDEWDNKLVDSLARELGEAYSIRYPRMPDEADPHYQAWKAAIGTEFQTLEDGAILIGHSFGGTVLLHALAEEWPAFEPGAVILIAPPFMGAGGWESDEIARRDDFSESLPEGLPVLIYHGSEDDTVPFAHIEAYARAIPDAVLCSLPGRDHQLDNDLADVAKDIRSLAV</sequence>
<organism evidence="1 2">
    <name type="scientific">Rhizobium viscosum</name>
    <name type="common">Arthrobacter viscosus</name>
    <dbReference type="NCBI Taxonomy" id="1673"/>
    <lineage>
        <taxon>Bacteria</taxon>
        <taxon>Pseudomonadati</taxon>
        <taxon>Pseudomonadota</taxon>
        <taxon>Alphaproteobacteria</taxon>
        <taxon>Hyphomicrobiales</taxon>
        <taxon>Rhizobiaceae</taxon>
        <taxon>Rhizobium/Agrobacterium group</taxon>
        <taxon>Rhizobium</taxon>
    </lineage>
</organism>